<keyword evidence="1" id="KW-0732">Signal</keyword>
<evidence type="ECO:0000313" key="3">
    <source>
        <dbReference type="Proteomes" id="UP000273643"/>
    </source>
</evidence>
<protein>
    <submittedName>
        <fullName evidence="2">Uncharacterized protein</fullName>
    </submittedName>
</protein>
<organism evidence="2 3">
    <name type="scientific">Marinimicrobium koreense</name>
    <dbReference type="NCBI Taxonomy" id="306545"/>
    <lineage>
        <taxon>Bacteria</taxon>
        <taxon>Pseudomonadati</taxon>
        <taxon>Pseudomonadota</taxon>
        <taxon>Gammaproteobacteria</taxon>
        <taxon>Cellvibrionales</taxon>
        <taxon>Cellvibrionaceae</taxon>
        <taxon>Marinimicrobium</taxon>
    </lineage>
</organism>
<keyword evidence="3" id="KW-1185">Reference proteome</keyword>
<dbReference type="EMBL" id="RJUK01000001">
    <property type="protein sequence ID" value="ROQ20539.1"/>
    <property type="molecule type" value="Genomic_DNA"/>
</dbReference>
<reference evidence="2 3" key="1">
    <citation type="submission" date="2018-11" db="EMBL/GenBank/DDBJ databases">
        <title>Genomic Encyclopedia of Type Strains, Phase IV (KMG-IV): sequencing the most valuable type-strain genomes for metagenomic binning, comparative biology and taxonomic classification.</title>
        <authorList>
            <person name="Goeker M."/>
        </authorList>
    </citation>
    <scope>NUCLEOTIDE SEQUENCE [LARGE SCALE GENOMIC DNA]</scope>
    <source>
        <strain evidence="2 3">DSM 16974</strain>
    </source>
</reference>
<evidence type="ECO:0000313" key="2">
    <source>
        <dbReference type="EMBL" id="ROQ20539.1"/>
    </source>
</evidence>
<gene>
    <name evidence="2" type="ORF">EDC38_1146</name>
</gene>
<feature type="signal peptide" evidence="1">
    <location>
        <begin position="1"/>
        <end position="19"/>
    </location>
</feature>
<dbReference type="AlphaFoldDB" id="A0A3N1NXI7"/>
<name>A0A3N1NXI7_9GAMM</name>
<feature type="chain" id="PRO_5018134872" evidence="1">
    <location>
        <begin position="20"/>
        <end position="180"/>
    </location>
</feature>
<accession>A0A3N1NXI7</accession>
<comment type="caution">
    <text evidence="2">The sequence shown here is derived from an EMBL/GenBank/DDBJ whole genome shotgun (WGS) entry which is preliminary data.</text>
</comment>
<evidence type="ECO:0000256" key="1">
    <source>
        <dbReference type="SAM" id="SignalP"/>
    </source>
</evidence>
<sequence length="180" mass="20529">MNYGRITFALSVLALPLHALGECDKAICGVFGYQFGEIISSTSDRILSCSDNDATCWGTNRDISPSAYNVQININDNREVFRLVATETIESRDSEAGCIERAENVVRSLTSNYDESFRRSDSEHPYGYTFLWSNEDSDRTLISISCELRSYPLLENEYYMLAIYLTDHKYANENLTRRNP</sequence>
<proteinExistence type="predicted"/>
<dbReference type="Proteomes" id="UP000273643">
    <property type="component" value="Unassembled WGS sequence"/>
</dbReference>